<gene>
    <name evidence="1" type="ORF">MACJ_002281</name>
</gene>
<name>A0A976M5T4_THEOR</name>
<dbReference type="OrthoDB" id="361862at2759"/>
<dbReference type="AlphaFoldDB" id="A0A976M5T4"/>
<reference evidence="1" key="1">
    <citation type="submission" date="2022-07" db="EMBL/GenBank/DDBJ databases">
        <title>Evaluation of T. orientalis genome assembly methods using nanopore sequencing and analysis of variation between genomes.</title>
        <authorList>
            <person name="Yam J."/>
            <person name="Micallef M.L."/>
            <person name="Liu M."/>
            <person name="Djordjevic S.P."/>
            <person name="Bogema D.R."/>
            <person name="Jenkins C."/>
        </authorList>
    </citation>
    <scope>NUCLEOTIDE SEQUENCE</scope>
    <source>
        <strain evidence="1">Fish Creek</strain>
    </source>
</reference>
<protein>
    <submittedName>
        <fullName evidence="1">Uncharacterized protein</fullName>
    </submittedName>
</protein>
<accession>A0A976M5T4</accession>
<sequence>MNNLHYIPGSKLLLSRILEKKTDLELLEEEFCTVSEIPLKLSNQTNLANIPNYSIKVTNISLQFSEIDMEADINKHLFSHILVNDYYKDKTIFLAGDPTGSIYFILKRKMAQNLKLDKKTFNILHIAIVVIFNKIYLQALEDTKFIKCSSSEENFINTRNNITLDLNSIIT</sequence>
<organism evidence="1 2">
    <name type="scientific">Theileria orientalis</name>
    <dbReference type="NCBI Taxonomy" id="68886"/>
    <lineage>
        <taxon>Eukaryota</taxon>
        <taxon>Sar</taxon>
        <taxon>Alveolata</taxon>
        <taxon>Apicomplexa</taxon>
        <taxon>Aconoidasida</taxon>
        <taxon>Piroplasmida</taxon>
        <taxon>Theileriidae</taxon>
        <taxon>Theileria</taxon>
    </lineage>
</organism>
<dbReference type="EMBL" id="CP056066">
    <property type="protein sequence ID" value="UKJ89035.1"/>
    <property type="molecule type" value="Genomic_DNA"/>
</dbReference>
<evidence type="ECO:0000313" key="1">
    <source>
        <dbReference type="EMBL" id="UKJ89035.1"/>
    </source>
</evidence>
<dbReference type="Proteomes" id="UP000244803">
    <property type="component" value="Chromosome 3"/>
</dbReference>
<proteinExistence type="predicted"/>
<evidence type="ECO:0000313" key="2">
    <source>
        <dbReference type="Proteomes" id="UP000244803"/>
    </source>
</evidence>